<dbReference type="Proteomes" id="UP000254573">
    <property type="component" value="Unassembled WGS sequence"/>
</dbReference>
<protein>
    <submittedName>
        <fullName evidence="1">Uncharacterized protein</fullName>
    </submittedName>
</protein>
<proteinExistence type="predicted"/>
<reference evidence="1 2" key="1">
    <citation type="submission" date="2018-06" db="EMBL/GenBank/DDBJ databases">
        <authorList>
            <consortium name="Pathogen Informatics"/>
            <person name="Doyle S."/>
        </authorList>
    </citation>
    <scope>NUCLEOTIDE SEQUENCE [LARGE SCALE GENOMIC DNA]</scope>
    <source>
        <strain evidence="1 2">NCTC13160</strain>
    </source>
</reference>
<name>A0A378YNW2_9BURK</name>
<dbReference type="EMBL" id="UGSG01000001">
    <property type="protein sequence ID" value="SUA78187.1"/>
    <property type="molecule type" value="Genomic_DNA"/>
</dbReference>
<organism evidence="1 2">
    <name type="scientific">Pandoraea pnomenusa</name>
    <dbReference type="NCBI Taxonomy" id="93220"/>
    <lineage>
        <taxon>Bacteria</taxon>
        <taxon>Pseudomonadati</taxon>
        <taxon>Pseudomonadota</taxon>
        <taxon>Betaproteobacteria</taxon>
        <taxon>Burkholderiales</taxon>
        <taxon>Burkholderiaceae</taxon>
        <taxon>Pandoraea</taxon>
    </lineage>
</organism>
<evidence type="ECO:0000313" key="1">
    <source>
        <dbReference type="EMBL" id="SUA78187.1"/>
    </source>
</evidence>
<evidence type="ECO:0000313" key="2">
    <source>
        <dbReference type="Proteomes" id="UP000254573"/>
    </source>
</evidence>
<gene>
    <name evidence="1" type="ORF">NCTC13160_02393</name>
</gene>
<sequence length="102" mass="11551">MRRATQRAWEARGGQCENVKPIVVTPRDPADLDRVCEILASDATWRAIHCYGAPRKSTLPYRQLTAKLLRQMPVGEVQQTTKIKRIHRVEARAKSDDVLVSA</sequence>
<dbReference type="KEGG" id="ppnm:LV28_12155"/>
<accession>A0A378YNW2</accession>
<dbReference type="OrthoDB" id="32195at2"/>
<dbReference type="RefSeq" id="WP_038618960.1">
    <property type="nucleotide sequence ID" value="NZ_CP009553.3"/>
</dbReference>
<dbReference type="AlphaFoldDB" id="A0A378YNW2"/>